<feature type="compositionally biased region" description="Basic and acidic residues" evidence="1">
    <location>
        <begin position="110"/>
        <end position="120"/>
    </location>
</feature>
<evidence type="ECO:0000259" key="2">
    <source>
        <dbReference type="PROSITE" id="PS51043"/>
    </source>
</evidence>
<feature type="region of interest" description="Disordered" evidence="1">
    <location>
        <begin position="51"/>
        <end position="71"/>
    </location>
</feature>
<name>A0ABR4B1A2_9LECA</name>
<organism evidence="3 4">
    <name type="scientific">Lepraria finkii</name>
    <dbReference type="NCBI Taxonomy" id="1340010"/>
    <lineage>
        <taxon>Eukaryota</taxon>
        <taxon>Fungi</taxon>
        <taxon>Dikarya</taxon>
        <taxon>Ascomycota</taxon>
        <taxon>Pezizomycotina</taxon>
        <taxon>Lecanoromycetes</taxon>
        <taxon>OSLEUM clade</taxon>
        <taxon>Lecanoromycetidae</taxon>
        <taxon>Lecanorales</taxon>
        <taxon>Lecanorineae</taxon>
        <taxon>Stereocaulaceae</taxon>
        <taxon>Lepraria</taxon>
    </lineage>
</organism>
<dbReference type="Pfam" id="PF02862">
    <property type="entry name" value="DDHD"/>
    <property type="match status" value="2"/>
</dbReference>
<sequence length="1025" mass="113305">MTAPGHTFGADCLLQATSNAFNRRASEASVDPPKISAQFFYCSSLPIDDPLSPVPHPSPASKSSRVPPRPFSVQDNIALETAWLKLQEPEQSTNQGNLPKYIAKIMRDAHNEKPSEDGKSSKQKPGGQGKSPKLSAEGGKSPKQKPVGQDKSPKKSAEEGNTPIKAQIVEPETKAYAPGQRDKPYGFDVILSHDPHHVPFDANMPITPPELANEERAATRSKSRSSFRRKENGEKNVVSSRSLRRPSQAGEEANELALSSSPSERDTTGTPFLRVPPRKEKRSRSHSRSRSGEEQLPITQVDGADIVETYKPKHSSPLRPMFQEFSSSHSKDGGGSRGRSPSRKHERPQEAQVVRVQVGHSRLHIVEMPSLKMGPIYWDPVHDVSSVVRGTWFYKNTMFPVEADLANQIEEGYEYMKPWTPTYVDELNSCMEIGPEAELKVVHKIWPPEQPATAQSRLDTAKSKQSLLNTATVELAPEEQERQQAIVVSGLAENKAAGVLDGFEYPGRLFARSSIIYVNGRDAQILKPSQLPSIAKGRKPLGSIRKGRAVGIPIVRGFDTQAWERLYPPQKKAAAGKIARETAQILGNATVISQSAKSYSACEIADERPKPTDLILVIHGIGQKLSERVESFHFTHAINAFRRQVNVELDSDNIAPWLRQDLGTVMVLPINWRSTLKLEEGGGLEPDTTPEVGDPTKNRFDLKDITPESIPAVRGLISDVMLDIPYYLSHHKPKMVEAVIHEANRVYRLWCINNPGFQENGRVHLLAHSLGSVMAIDILSNQPTKLPKSLDFESTGARSDIFEFDTKSLFFCGSPAGFFLLLNHAPLLPRKGREKPDTEGEDMSAGVAGQAGSFGCLAVDNLYNVMHYNDPVAYRLNACVDADYAKSLQPAFVPSINASWGQYLGSFFRGKAITPTKTLTGLDNLPRRPTTAKMPTTVEMETHNFTKEEIAEKRMLLLNDNGQIDYTLQSGGGLEFQYLNMLSAHSSYWTRQDFIRFLVVEIGRNPGKKGALGTMKAAKKPFGKK</sequence>
<comment type="caution">
    <text evidence="3">The sequence shown here is derived from an EMBL/GenBank/DDBJ whole genome shotgun (WGS) entry which is preliminary data.</text>
</comment>
<feature type="region of interest" description="Disordered" evidence="1">
    <location>
        <begin position="110"/>
        <end position="354"/>
    </location>
</feature>
<gene>
    <name evidence="3" type="ORF">ABVK25_008102</name>
</gene>
<evidence type="ECO:0000313" key="3">
    <source>
        <dbReference type="EMBL" id="KAL2051688.1"/>
    </source>
</evidence>
<dbReference type="InterPro" id="IPR004177">
    <property type="entry name" value="DDHD_dom"/>
</dbReference>
<evidence type="ECO:0000256" key="1">
    <source>
        <dbReference type="SAM" id="MobiDB-lite"/>
    </source>
</evidence>
<dbReference type="PANTHER" id="PTHR23509">
    <property type="entry name" value="PA-PL1 PHOSPHOLIPASE FAMILY"/>
    <property type="match status" value="1"/>
</dbReference>
<dbReference type="EMBL" id="JBHFEH010000033">
    <property type="protein sequence ID" value="KAL2051688.1"/>
    <property type="molecule type" value="Genomic_DNA"/>
</dbReference>
<feature type="compositionally biased region" description="Basic and acidic residues" evidence="1">
    <location>
        <begin position="180"/>
        <end position="199"/>
    </location>
</feature>
<dbReference type="PANTHER" id="PTHR23509:SF6">
    <property type="entry name" value="PHOSPHOLIPASE C1020.13C-RELATED"/>
    <property type="match status" value="1"/>
</dbReference>
<reference evidence="3 4" key="1">
    <citation type="submission" date="2024-09" db="EMBL/GenBank/DDBJ databases">
        <title>Rethinking Asexuality: The Enigmatic Case of Functional Sexual Genes in Lepraria (Stereocaulaceae).</title>
        <authorList>
            <person name="Doellman M."/>
            <person name="Sun Y."/>
            <person name="Barcenas-Pena A."/>
            <person name="Lumbsch H.T."/>
            <person name="Grewe F."/>
        </authorList>
    </citation>
    <scope>NUCLEOTIDE SEQUENCE [LARGE SCALE GENOMIC DNA]</scope>
    <source>
        <strain evidence="3 4">Grewe 0041</strain>
    </source>
</reference>
<dbReference type="Proteomes" id="UP001590951">
    <property type="component" value="Unassembled WGS sequence"/>
</dbReference>
<dbReference type="InterPro" id="IPR058055">
    <property type="entry name" value="PA-PLA1"/>
</dbReference>
<feature type="compositionally biased region" description="Basic residues" evidence="1">
    <location>
        <begin position="279"/>
        <end position="289"/>
    </location>
</feature>
<dbReference type="SMART" id="SM01127">
    <property type="entry name" value="DDHD"/>
    <property type="match status" value="1"/>
</dbReference>
<proteinExistence type="predicted"/>
<feature type="domain" description="DDHD" evidence="2">
    <location>
        <begin position="802"/>
        <end position="1004"/>
    </location>
</feature>
<protein>
    <recommendedName>
        <fullName evidence="2">DDHD domain-containing protein</fullName>
    </recommendedName>
</protein>
<evidence type="ECO:0000313" key="4">
    <source>
        <dbReference type="Proteomes" id="UP001590951"/>
    </source>
</evidence>
<accession>A0ABR4B1A2</accession>
<dbReference type="PROSITE" id="PS51043">
    <property type="entry name" value="DDHD"/>
    <property type="match status" value="1"/>
</dbReference>
<keyword evidence="4" id="KW-1185">Reference proteome</keyword>